<evidence type="ECO:0000256" key="1">
    <source>
        <dbReference type="PROSITE-ProRule" id="PRU01076"/>
    </source>
</evidence>
<sequence>MKLSTISSKGQITVPKRIRDMLNLNEGDQIAFILENGNIVVRKANVRIHIEDLEGLAIE</sequence>
<proteinExistence type="predicted"/>
<protein>
    <submittedName>
        <fullName evidence="3">AbrB/MazE/SpoVT family DNA-binding domain-containing protein</fullName>
    </submittedName>
</protein>
<dbReference type="NCBIfam" id="TIGR01439">
    <property type="entry name" value="lp_hng_hel_AbrB"/>
    <property type="match status" value="1"/>
</dbReference>
<dbReference type="SMART" id="SM00966">
    <property type="entry name" value="SpoVT_AbrB"/>
    <property type="match status" value="1"/>
</dbReference>
<dbReference type="SUPFAM" id="SSF89447">
    <property type="entry name" value="AbrB/MazE/MraZ-like"/>
    <property type="match status" value="1"/>
</dbReference>
<evidence type="ECO:0000259" key="2">
    <source>
        <dbReference type="PROSITE" id="PS51740"/>
    </source>
</evidence>
<dbReference type="Proteomes" id="UP000317036">
    <property type="component" value="Unassembled WGS sequence"/>
</dbReference>
<evidence type="ECO:0000313" key="3">
    <source>
        <dbReference type="EMBL" id="TVY05570.1"/>
    </source>
</evidence>
<dbReference type="RefSeq" id="WP_144853979.1">
    <property type="nucleotide sequence ID" value="NZ_VNJI01000056.1"/>
</dbReference>
<name>A0A559K0J2_9BACL</name>
<dbReference type="EMBL" id="VNJI01000056">
    <property type="protein sequence ID" value="TVY05570.1"/>
    <property type="molecule type" value="Genomic_DNA"/>
</dbReference>
<accession>A0A559K0J2</accession>
<dbReference type="Gene3D" id="2.10.260.10">
    <property type="match status" value="1"/>
</dbReference>
<reference evidence="3 4" key="1">
    <citation type="submission" date="2019-07" db="EMBL/GenBank/DDBJ databases">
        <authorList>
            <person name="Kim J."/>
        </authorList>
    </citation>
    <scope>NUCLEOTIDE SEQUENCE [LARGE SCALE GENOMIC DNA]</scope>
    <source>
        <strain evidence="3 4">JC52</strain>
    </source>
</reference>
<dbReference type="OrthoDB" id="9804312at2"/>
<dbReference type="InterPro" id="IPR037914">
    <property type="entry name" value="SpoVT-AbrB_sf"/>
</dbReference>
<dbReference type="AlphaFoldDB" id="A0A559K0J2"/>
<keyword evidence="1 3" id="KW-0238">DNA-binding</keyword>
<comment type="caution">
    <text evidence="3">The sequence shown here is derived from an EMBL/GenBank/DDBJ whole genome shotgun (WGS) entry which is preliminary data.</text>
</comment>
<keyword evidence="4" id="KW-1185">Reference proteome</keyword>
<evidence type="ECO:0000313" key="4">
    <source>
        <dbReference type="Proteomes" id="UP000317036"/>
    </source>
</evidence>
<dbReference type="PROSITE" id="PS51740">
    <property type="entry name" value="SPOVT_ABRB"/>
    <property type="match status" value="1"/>
</dbReference>
<organism evidence="3 4">
    <name type="scientific">Paenibacillus cremeus</name>
    <dbReference type="NCBI Taxonomy" id="2163881"/>
    <lineage>
        <taxon>Bacteria</taxon>
        <taxon>Bacillati</taxon>
        <taxon>Bacillota</taxon>
        <taxon>Bacilli</taxon>
        <taxon>Bacillales</taxon>
        <taxon>Paenibacillaceae</taxon>
        <taxon>Paenibacillus</taxon>
    </lineage>
</organism>
<dbReference type="InterPro" id="IPR007159">
    <property type="entry name" value="SpoVT-AbrB_dom"/>
</dbReference>
<gene>
    <name evidence="3" type="ORF">FPZ49_29750</name>
</gene>
<dbReference type="GO" id="GO:0003677">
    <property type="term" value="F:DNA binding"/>
    <property type="evidence" value="ECO:0007669"/>
    <property type="project" value="UniProtKB-UniRule"/>
</dbReference>
<dbReference type="Pfam" id="PF04014">
    <property type="entry name" value="MazE_antitoxin"/>
    <property type="match status" value="1"/>
</dbReference>
<feature type="domain" description="SpoVT-AbrB" evidence="2">
    <location>
        <begin position="1"/>
        <end position="46"/>
    </location>
</feature>